<dbReference type="InterPro" id="IPR001647">
    <property type="entry name" value="HTH_TetR"/>
</dbReference>
<dbReference type="EMBL" id="JBHSRS010000084">
    <property type="protein sequence ID" value="MFC6284282.1"/>
    <property type="molecule type" value="Genomic_DNA"/>
</dbReference>
<dbReference type="PRINTS" id="PR00455">
    <property type="entry name" value="HTHTETR"/>
</dbReference>
<dbReference type="SUPFAM" id="SSF46689">
    <property type="entry name" value="Homeodomain-like"/>
    <property type="match status" value="1"/>
</dbReference>
<dbReference type="PANTHER" id="PTHR30055:SF175">
    <property type="entry name" value="HTH-TYPE TRANSCRIPTIONAL REPRESSOR KSTR2"/>
    <property type="match status" value="1"/>
</dbReference>
<evidence type="ECO:0000256" key="5">
    <source>
        <dbReference type="PROSITE-ProRule" id="PRU00335"/>
    </source>
</evidence>
<keyword evidence="1" id="KW-0678">Repressor</keyword>
<evidence type="ECO:0000256" key="2">
    <source>
        <dbReference type="ARBA" id="ARBA00023015"/>
    </source>
</evidence>
<evidence type="ECO:0000259" key="7">
    <source>
        <dbReference type="PROSITE" id="PS50977"/>
    </source>
</evidence>
<feature type="region of interest" description="Disordered" evidence="6">
    <location>
        <begin position="1"/>
        <end position="28"/>
    </location>
</feature>
<comment type="caution">
    <text evidence="8">The sequence shown here is derived from an EMBL/GenBank/DDBJ whole genome shotgun (WGS) entry which is preliminary data.</text>
</comment>
<dbReference type="InterPro" id="IPR041490">
    <property type="entry name" value="KstR2_TetR_C"/>
</dbReference>
<dbReference type="Gene3D" id="1.10.10.60">
    <property type="entry name" value="Homeodomain-like"/>
    <property type="match status" value="1"/>
</dbReference>
<keyword evidence="9" id="KW-1185">Reference proteome</keyword>
<evidence type="ECO:0000256" key="6">
    <source>
        <dbReference type="SAM" id="MobiDB-lite"/>
    </source>
</evidence>
<evidence type="ECO:0000256" key="3">
    <source>
        <dbReference type="ARBA" id="ARBA00023125"/>
    </source>
</evidence>
<dbReference type="InterPro" id="IPR009057">
    <property type="entry name" value="Homeodomain-like_sf"/>
</dbReference>
<dbReference type="PANTHER" id="PTHR30055">
    <property type="entry name" value="HTH-TYPE TRANSCRIPTIONAL REGULATOR RUTR"/>
    <property type="match status" value="1"/>
</dbReference>
<dbReference type="InterPro" id="IPR050109">
    <property type="entry name" value="HTH-type_TetR-like_transc_reg"/>
</dbReference>
<dbReference type="Pfam" id="PF17932">
    <property type="entry name" value="TetR_C_24"/>
    <property type="match status" value="1"/>
</dbReference>
<keyword evidence="2" id="KW-0805">Transcription regulation</keyword>
<gene>
    <name evidence="8" type="ORF">ACFQND_23905</name>
</gene>
<dbReference type="Pfam" id="PF00440">
    <property type="entry name" value="TetR_N"/>
    <property type="match status" value="1"/>
</dbReference>
<evidence type="ECO:0000313" key="9">
    <source>
        <dbReference type="Proteomes" id="UP001596270"/>
    </source>
</evidence>
<dbReference type="PROSITE" id="PS01081">
    <property type="entry name" value="HTH_TETR_1"/>
    <property type="match status" value="1"/>
</dbReference>
<dbReference type="InterPro" id="IPR023772">
    <property type="entry name" value="DNA-bd_HTH_TetR-type_CS"/>
</dbReference>
<dbReference type="RefSeq" id="WP_377414740.1">
    <property type="nucleotide sequence ID" value="NZ_JBHSRS010000084.1"/>
</dbReference>
<keyword evidence="3 5" id="KW-0238">DNA-binding</keyword>
<reference evidence="9" key="1">
    <citation type="journal article" date="2019" name="Int. J. Syst. Evol. Microbiol.">
        <title>The Global Catalogue of Microorganisms (GCM) 10K type strain sequencing project: providing services to taxonomists for standard genome sequencing and annotation.</title>
        <authorList>
            <consortium name="The Broad Institute Genomics Platform"/>
            <consortium name="The Broad Institute Genome Sequencing Center for Infectious Disease"/>
            <person name="Wu L."/>
            <person name="Ma J."/>
        </authorList>
    </citation>
    <scope>NUCLEOTIDE SEQUENCE [LARGE SCALE GENOMIC DNA]</scope>
    <source>
        <strain evidence="9">CCUG 39402</strain>
    </source>
</reference>
<evidence type="ECO:0000313" key="8">
    <source>
        <dbReference type="EMBL" id="MFC6284282.1"/>
    </source>
</evidence>
<feature type="DNA-binding region" description="H-T-H motif" evidence="5">
    <location>
        <begin position="66"/>
        <end position="85"/>
    </location>
</feature>
<organism evidence="8 9">
    <name type="scientific">Polaromonas aquatica</name>
    <dbReference type="NCBI Taxonomy" id="332657"/>
    <lineage>
        <taxon>Bacteria</taxon>
        <taxon>Pseudomonadati</taxon>
        <taxon>Pseudomonadota</taxon>
        <taxon>Betaproteobacteria</taxon>
        <taxon>Burkholderiales</taxon>
        <taxon>Comamonadaceae</taxon>
        <taxon>Polaromonas</taxon>
    </lineage>
</organism>
<dbReference type="InterPro" id="IPR036271">
    <property type="entry name" value="Tet_transcr_reg_TetR-rel_C_sf"/>
</dbReference>
<dbReference type="Gene3D" id="1.10.357.10">
    <property type="entry name" value="Tetracycline Repressor, domain 2"/>
    <property type="match status" value="1"/>
</dbReference>
<name>A0ABW1U5U0_9BURK</name>
<proteinExistence type="predicted"/>
<dbReference type="PROSITE" id="PS50977">
    <property type="entry name" value="HTH_TETR_2"/>
    <property type="match status" value="1"/>
</dbReference>
<sequence>MSTKVDAKPKPKPKPKPRGPAVKRPAKSVKWNNAVGGADEQYQLKKQAVIAEASRTFGRHGYKNVSLDEIAAALNVTKPALYYYFKNKQELIYECHELSMGLGDQVLKDAIASESTGYGRITTFIKNYISLLTDEMGAPAILHDFSAMTPADQTKITARRRKFDLELRKVFEDGIRDGSIAQCDAKLAVFWFMGAVGGISQWFHAEGRLRGDEVADIFIGLLAHGIRPVAVGKTDTRAKSADK</sequence>
<evidence type="ECO:0000256" key="1">
    <source>
        <dbReference type="ARBA" id="ARBA00022491"/>
    </source>
</evidence>
<protein>
    <submittedName>
        <fullName evidence="8">TetR/AcrR family transcriptional regulator</fullName>
    </submittedName>
</protein>
<keyword evidence="4" id="KW-0804">Transcription</keyword>
<accession>A0ABW1U5U0</accession>
<dbReference type="SUPFAM" id="SSF48498">
    <property type="entry name" value="Tetracyclin repressor-like, C-terminal domain"/>
    <property type="match status" value="1"/>
</dbReference>
<evidence type="ECO:0000256" key="4">
    <source>
        <dbReference type="ARBA" id="ARBA00023163"/>
    </source>
</evidence>
<dbReference type="Proteomes" id="UP001596270">
    <property type="component" value="Unassembled WGS sequence"/>
</dbReference>
<feature type="domain" description="HTH tetR-type" evidence="7">
    <location>
        <begin position="43"/>
        <end position="103"/>
    </location>
</feature>